<keyword evidence="7" id="KW-0520">NAD</keyword>
<evidence type="ECO:0000256" key="6">
    <source>
        <dbReference type="ARBA" id="ARBA00023002"/>
    </source>
</evidence>
<dbReference type="SUPFAM" id="SSF55469">
    <property type="entry name" value="FMN-dependent nitroreductase-like"/>
    <property type="match status" value="1"/>
</dbReference>
<organism evidence="9 10">
    <name type="scientific">Sphingobacterium arenae</name>
    <dbReference type="NCBI Taxonomy" id="1280598"/>
    <lineage>
        <taxon>Bacteria</taxon>
        <taxon>Pseudomonadati</taxon>
        <taxon>Bacteroidota</taxon>
        <taxon>Sphingobacteriia</taxon>
        <taxon>Sphingobacteriales</taxon>
        <taxon>Sphingobacteriaceae</taxon>
        <taxon>Sphingobacterium</taxon>
    </lineage>
</organism>
<accession>A0ABR7Y4M0</accession>
<keyword evidence="3" id="KW-0285">Flavoprotein</keyword>
<comment type="similarity">
    <text evidence="2">Belongs to the nitroreductase family.</text>
</comment>
<dbReference type="CDD" id="cd02149">
    <property type="entry name" value="NfsB-like"/>
    <property type="match status" value="1"/>
</dbReference>
<dbReference type="PANTHER" id="PTHR23026">
    <property type="entry name" value="NADPH NITROREDUCTASE"/>
    <property type="match status" value="1"/>
</dbReference>
<keyword evidence="10" id="KW-1185">Reference proteome</keyword>
<comment type="caution">
    <text evidence="9">The sequence shown here is derived from an EMBL/GenBank/DDBJ whole genome shotgun (WGS) entry which is preliminary data.</text>
</comment>
<reference evidence="9 10" key="1">
    <citation type="submission" date="2020-08" db="EMBL/GenBank/DDBJ databases">
        <title>Sphingobacterium sp. DN00404 isolated from aquaculture water.</title>
        <authorList>
            <person name="Zhang M."/>
        </authorList>
    </citation>
    <scope>NUCLEOTIDE SEQUENCE [LARGE SCALE GENOMIC DNA]</scope>
    <source>
        <strain evidence="9 10">KCTC 32294</strain>
    </source>
</reference>
<evidence type="ECO:0000256" key="7">
    <source>
        <dbReference type="ARBA" id="ARBA00023027"/>
    </source>
</evidence>
<dbReference type="PANTHER" id="PTHR23026:SF125">
    <property type="entry name" value="OXYGEN-INSENSITIVE NAD(P)H NITROREDUCTASE"/>
    <property type="match status" value="1"/>
</dbReference>
<evidence type="ECO:0000256" key="1">
    <source>
        <dbReference type="ARBA" id="ARBA00001917"/>
    </source>
</evidence>
<evidence type="ECO:0000313" key="10">
    <source>
        <dbReference type="Proteomes" id="UP000606494"/>
    </source>
</evidence>
<evidence type="ECO:0000256" key="3">
    <source>
        <dbReference type="ARBA" id="ARBA00022630"/>
    </source>
</evidence>
<sequence length="200" mass="22925">MHFLDIAKNRYSTKKYNPNEKIAEDIVQQLTQILQLSPSSINSQPWKFTIISDTKIKSELAKVSYHNLEKINQASHLVVFSAIDNVEKFEHEILSQLPEGAVNYYHQLVKPLGEAGIKNWMQHQVYLSLGFFLAACASMEIDSTPMEGIQSDKYDEILKYDGYTALFAAVIGQRDMADFNQPTLKPKFRRPLEEVVDHVF</sequence>
<dbReference type="Proteomes" id="UP000606494">
    <property type="component" value="Unassembled WGS sequence"/>
</dbReference>
<keyword evidence="6" id="KW-0560">Oxidoreductase</keyword>
<dbReference type="InterPro" id="IPR050627">
    <property type="entry name" value="Nitroreductase/BluB"/>
</dbReference>
<dbReference type="Gene3D" id="3.40.109.10">
    <property type="entry name" value="NADH Oxidase"/>
    <property type="match status" value="1"/>
</dbReference>
<dbReference type="EMBL" id="JACNYK010000002">
    <property type="protein sequence ID" value="MBD1426260.1"/>
    <property type="molecule type" value="Genomic_DNA"/>
</dbReference>
<protein>
    <submittedName>
        <fullName evidence="9">NAD(P)H-dependent oxidoreductase</fullName>
    </submittedName>
</protein>
<dbReference type="RefSeq" id="WP_190309347.1">
    <property type="nucleotide sequence ID" value="NZ_JACNYK010000002.1"/>
</dbReference>
<dbReference type="InterPro" id="IPR000415">
    <property type="entry name" value="Nitroreductase-like"/>
</dbReference>
<comment type="cofactor">
    <cofactor evidence="1">
        <name>FMN</name>
        <dbReference type="ChEBI" id="CHEBI:58210"/>
    </cofactor>
</comment>
<proteinExistence type="inferred from homology"/>
<name>A0ABR7Y4M0_9SPHI</name>
<evidence type="ECO:0000313" key="9">
    <source>
        <dbReference type="EMBL" id="MBD1426260.1"/>
    </source>
</evidence>
<dbReference type="Pfam" id="PF00881">
    <property type="entry name" value="Nitroreductase"/>
    <property type="match status" value="1"/>
</dbReference>
<evidence type="ECO:0000259" key="8">
    <source>
        <dbReference type="Pfam" id="PF00881"/>
    </source>
</evidence>
<evidence type="ECO:0000256" key="4">
    <source>
        <dbReference type="ARBA" id="ARBA00022643"/>
    </source>
</evidence>
<keyword evidence="4" id="KW-0288">FMN</keyword>
<evidence type="ECO:0000256" key="5">
    <source>
        <dbReference type="ARBA" id="ARBA00022857"/>
    </source>
</evidence>
<gene>
    <name evidence="9" type="ORF">H8B17_11755</name>
</gene>
<evidence type="ECO:0000256" key="2">
    <source>
        <dbReference type="ARBA" id="ARBA00007118"/>
    </source>
</evidence>
<keyword evidence="5" id="KW-0521">NADP</keyword>
<feature type="domain" description="Nitroreductase" evidence="8">
    <location>
        <begin position="8"/>
        <end position="170"/>
    </location>
</feature>
<dbReference type="InterPro" id="IPR033878">
    <property type="entry name" value="NfsB-like"/>
</dbReference>
<dbReference type="InterPro" id="IPR029479">
    <property type="entry name" value="Nitroreductase"/>
</dbReference>